<evidence type="ECO:0000256" key="2">
    <source>
        <dbReference type="ARBA" id="ARBA00005806"/>
    </source>
</evidence>
<proteinExistence type="inferred from homology"/>
<dbReference type="EMBL" id="JAUSUY010000003">
    <property type="protein sequence ID" value="MDT3425360.1"/>
    <property type="molecule type" value="Genomic_DNA"/>
</dbReference>
<protein>
    <submittedName>
        <fullName evidence="3">Benzoyl-CoA reductase/2-hydroxyglutaryl-CoA dehydratase subunit BcrC/BadD/HgdB</fullName>
    </submittedName>
</protein>
<evidence type="ECO:0000313" key="3">
    <source>
        <dbReference type="EMBL" id="MDT3425360.1"/>
    </source>
</evidence>
<dbReference type="PANTHER" id="PTHR30548:SF2">
    <property type="entry name" value="2-HYDROXYACYL-COA DEHYDRATASE,D-COMPONENT"/>
    <property type="match status" value="1"/>
</dbReference>
<evidence type="ECO:0000313" key="4">
    <source>
        <dbReference type="Proteomes" id="UP001248709"/>
    </source>
</evidence>
<comment type="cofactor">
    <cofactor evidence="1">
        <name>[4Fe-4S] cluster</name>
        <dbReference type="ChEBI" id="CHEBI:49883"/>
    </cofactor>
</comment>
<dbReference type="RefSeq" id="WP_025701350.1">
    <property type="nucleotide sequence ID" value="NZ_JAUSUY010000003.1"/>
</dbReference>
<reference evidence="3 4" key="1">
    <citation type="submission" date="2023-07" db="EMBL/GenBank/DDBJ databases">
        <title>Genomic Encyclopedia of Type Strains, Phase IV (KMG-IV): sequencing the most valuable type-strain genomes for metagenomic binning, comparative biology and taxonomic classification.</title>
        <authorList>
            <person name="Goeker M."/>
        </authorList>
    </citation>
    <scope>NUCLEOTIDE SEQUENCE [LARGE SCALE GENOMIC DNA]</scope>
    <source>
        <strain evidence="3 4">T98</strain>
    </source>
</reference>
<keyword evidence="4" id="KW-1185">Reference proteome</keyword>
<gene>
    <name evidence="3" type="ORF">J2Z22_000876</name>
</gene>
<dbReference type="Gene3D" id="3.40.50.11900">
    <property type="match status" value="1"/>
</dbReference>
<name>A0ABU3H3P0_9BACL</name>
<dbReference type="Proteomes" id="UP001248709">
    <property type="component" value="Unassembled WGS sequence"/>
</dbReference>
<dbReference type="InterPro" id="IPR010327">
    <property type="entry name" value="FldB/FldC_alpha/beta"/>
</dbReference>
<evidence type="ECO:0000256" key="1">
    <source>
        <dbReference type="ARBA" id="ARBA00001966"/>
    </source>
</evidence>
<comment type="similarity">
    <text evidence="2">Belongs to the FldB/FldC dehydratase alpha/beta subunit family.</text>
</comment>
<dbReference type="PANTHER" id="PTHR30548">
    <property type="entry name" value="2-HYDROXYGLUTARYL-COA DEHYDRATASE, D-COMPONENT-RELATED"/>
    <property type="match status" value="1"/>
</dbReference>
<comment type="caution">
    <text evidence="3">The sequence shown here is derived from an EMBL/GenBank/DDBJ whole genome shotgun (WGS) entry which is preliminary data.</text>
</comment>
<dbReference type="Pfam" id="PF06050">
    <property type="entry name" value="HGD-D"/>
    <property type="match status" value="1"/>
</dbReference>
<sequence length="463" mass="52843">MAINQDLFHYPEAAKELFIRTEDITFRDGTRVSAEEIWEFLTKEAPVRFPHAFDNGRYNRNRISGDIALPYSLKDEYLSLTFNDRMLKAKQKGIPVAFVQGGQCVDPYYAAGAIALRPASVNQWAACQREGVTFTQAQVLREDDKERASQSISFEVCNTAGYEYIQEGSLPVDMIAPYSCLRCSDVSYSLEAHRHGKRQDVKLFLGDFPMADQKNKEWAVEYFAENIKRLIRSIDELTGRETTEEDLRKEIILHNEGRRLSREIAELWWAPDTPPTNGKDRRAILQMGGMEVHGDPEASLCVLREGKRFIEERVRKGVKGHGLIDKPARIFLCGSCVFPSDYRIEEGGGVIVGTDNHWSNISTLVEETGDPYYNLAKATLSYPYEQNVYERAKWTAEQIRKSRADGVLFMYNWGCNTQSAMARMLCDEIKKLVNVPTLIIEHEFQASQSEQLLNRVSAFVEML</sequence>
<dbReference type="Gene3D" id="1.20.1270.370">
    <property type="match status" value="1"/>
</dbReference>
<organism evidence="3 4">
    <name type="scientific">Paenibacillus forsythiae</name>
    <dbReference type="NCBI Taxonomy" id="365616"/>
    <lineage>
        <taxon>Bacteria</taxon>
        <taxon>Bacillati</taxon>
        <taxon>Bacillota</taxon>
        <taxon>Bacilli</taxon>
        <taxon>Bacillales</taxon>
        <taxon>Paenibacillaceae</taxon>
        <taxon>Paenibacillus</taxon>
    </lineage>
</organism>
<accession>A0ABU3H3P0</accession>